<evidence type="ECO:0000259" key="5">
    <source>
        <dbReference type="SMART" id="SM00829"/>
    </source>
</evidence>
<keyword evidence="3" id="KW-0862">Zinc</keyword>
<dbReference type="EMBL" id="FQXV01000009">
    <property type="protein sequence ID" value="SHI13359.1"/>
    <property type="molecule type" value="Genomic_DNA"/>
</dbReference>
<dbReference type="PANTHER" id="PTHR43880">
    <property type="entry name" value="ALCOHOL DEHYDROGENASE"/>
    <property type="match status" value="1"/>
</dbReference>
<dbReference type="Proteomes" id="UP000183995">
    <property type="component" value="Unassembled WGS sequence"/>
</dbReference>
<evidence type="ECO:0000256" key="3">
    <source>
        <dbReference type="ARBA" id="ARBA00022833"/>
    </source>
</evidence>
<dbReference type="RefSeq" id="WP_073079862.1">
    <property type="nucleotide sequence ID" value="NZ_FQXV01000009.1"/>
</dbReference>
<dbReference type="OrthoDB" id="9769198at2"/>
<reference evidence="6 7" key="1">
    <citation type="submission" date="2016-11" db="EMBL/GenBank/DDBJ databases">
        <authorList>
            <person name="Jaros S."/>
            <person name="Januszkiewicz K."/>
            <person name="Wedrychowicz H."/>
        </authorList>
    </citation>
    <scope>NUCLEOTIDE SEQUENCE [LARGE SCALE GENOMIC DNA]</scope>
    <source>
        <strain evidence="6 7">DSM 10068</strain>
    </source>
</reference>
<organism evidence="6 7">
    <name type="scientific">Sporobacter termitidis DSM 10068</name>
    <dbReference type="NCBI Taxonomy" id="1123282"/>
    <lineage>
        <taxon>Bacteria</taxon>
        <taxon>Bacillati</taxon>
        <taxon>Bacillota</taxon>
        <taxon>Clostridia</taxon>
        <taxon>Eubacteriales</taxon>
        <taxon>Oscillospiraceae</taxon>
        <taxon>Sporobacter</taxon>
    </lineage>
</organism>
<dbReference type="InterPro" id="IPR020843">
    <property type="entry name" value="ER"/>
</dbReference>
<evidence type="ECO:0000256" key="2">
    <source>
        <dbReference type="ARBA" id="ARBA00022723"/>
    </source>
</evidence>
<evidence type="ECO:0000256" key="1">
    <source>
        <dbReference type="ARBA" id="ARBA00001947"/>
    </source>
</evidence>
<evidence type="ECO:0000256" key="4">
    <source>
        <dbReference type="ARBA" id="ARBA00023027"/>
    </source>
</evidence>
<feature type="domain" description="Enoyl reductase (ER)" evidence="5">
    <location>
        <begin position="12"/>
        <end position="365"/>
    </location>
</feature>
<dbReference type="Gene3D" id="3.90.180.10">
    <property type="entry name" value="Medium-chain alcohol dehydrogenases, catalytic domain"/>
    <property type="match status" value="1"/>
</dbReference>
<dbReference type="Pfam" id="PF08240">
    <property type="entry name" value="ADH_N"/>
    <property type="match status" value="1"/>
</dbReference>
<dbReference type="Pfam" id="PF00107">
    <property type="entry name" value="ADH_zinc_N"/>
    <property type="match status" value="1"/>
</dbReference>
<name>A0A1M5YN72_9FIRM</name>
<gene>
    <name evidence="6" type="ORF">SAMN02745823_02682</name>
</gene>
<dbReference type="SMART" id="SM00829">
    <property type="entry name" value="PKS_ER"/>
    <property type="match status" value="1"/>
</dbReference>
<dbReference type="STRING" id="1123282.SAMN02745823_02682"/>
<evidence type="ECO:0000313" key="6">
    <source>
        <dbReference type="EMBL" id="SHI13359.1"/>
    </source>
</evidence>
<dbReference type="SUPFAM" id="SSF50129">
    <property type="entry name" value="GroES-like"/>
    <property type="match status" value="2"/>
</dbReference>
<dbReference type="GO" id="GO:0008270">
    <property type="term" value="F:zinc ion binding"/>
    <property type="evidence" value="ECO:0007669"/>
    <property type="project" value="TreeGrafter"/>
</dbReference>
<keyword evidence="4" id="KW-0520">NAD</keyword>
<dbReference type="FunFam" id="3.40.50.720:FF:000003">
    <property type="entry name" value="S-(hydroxymethyl)glutathione dehydrogenase"/>
    <property type="match status" value="1"/>
</dbReference>
<dbReference type="SUPFAM" id="SSF51735">
    <property type="entry name" value="NAD(P)-binding Rossmann-fold domains"/>
    <property type="match status" value="1"/>
</dbReference>
<evidence type="ECO:0000313" key="7">
    <source>
        <dbReference type="Proteomes" id="UP000183995"/>
    </source>
</evidence>
<keyword evidence="7" id="KW-1185">Reference proteome</keyword>
<dbReference type="InterPro" id="IPR013154">
    <property type="entry name" value="ADH-like_N"/>
</dbReference>
<dbReference type="Gene3D" id="3.40.50.720">
    <property type="entry name" value="NAD(P)-binding Rossmann-like Domain"/>
    <property type="match status" value="1"/>
</dbReference>
<dbReference type="InterPro" id="IPR013149">
    <property type="entry name" value="ADH-like_C"/>
</dbReference>
<comment type="cofactor">
    <cofactor evidence="1">
        <name>Zn(2+)</name>
        <dbReference type="ChEBI" id="CHEBI:29105"/>
    </cofactor>
</comment>
<dbReference type="InterPro" id="IPR036291">
    <property type="entry name" value="NAD(P)-bd_dom_sf"/>
</dbReference>
<accession>A0A1M5YN72</accession>
<keyword evidence="2" id="KW-0479">Metal-binding</keyword>
<dbReference type="AlphaFoldDB" id="A0A1M5YN72"/>
<sequence>MRCRVAVVEKMGGPFSVEVMELAEPKEKEVRLKIMTCTICHSDIHGVRGEHGPYEGCATAGHEIAAVVDAVGPGVTYVKPGDRVACCVIRAGCGVCDPCLHDRTWFCENIPPMAFRMPGPYTRDNGLVPIQTNASGTGFAEYCNAHESTLCKIDDDIPYPVASALACGFITGFGAVLNRCKVKPGESVAVIGCGGVGLSAIQGARVSGACPIVAIDTVDGKLELAKKCGATHTINPKTCEPAAEMRKIYKYGADYTIVAVAGQGIKREAMDLTAPWGTVCIIGHARPEEELLADFCAMEFLTGKKFTGSVMGALNLRRDMPKYMDMYRRGIIDIDAMLTHRFALDQLNEAFDDAEHGALKNIVVIGGEY</sequence>
<dbReference type="InterPro" id="IPR011032">
    <property type="entry name" value="GroES-like_sf"/>
</dbReference>
<proteinExistence type="predicted"/>
<dbReference type="GO" id="GO:0051903">
    <property type="term" value="F:S-(hydroxymethyl)glutathione dehydrogenase [NAD(P)+] activity"/>
    <property type="evidence" value="ECO:0007669"/>
    <property type="project" value="TreeGrafter"/>
</dbReference>
<protein>
    <submittedName>
        <fullName evidence="6">S-(Hydroxymethyl)glutathione dehydrogenase / alcohol dehydrogenase</fullName>
    </submittedName>
</protein>
<dbReference type="PANTHER" id="PTHR43880:SF12">
    <property type="entry name" value="ALCOHOL DEHYDROGENASE CLASS-3"/>
    <property type="match status" value="1"/>
</dbReference>
<dbReference type="GO" id="GO:0046294">
    <property type="term" value="P:formaldehyde catabolic process"/>
    <property type="evidence" value="ECO:0007669"/>
    <property type="project" value="TreeGrafter"/>
</dbReference>
<dbReference type="GO" id="GO:0005829">
    <property type="term" value="C:cytosol"/>
    <property type="evidence" value="ECO:0007669"/>
    <property type="project" value="TreeGrafter"/>
</dbReference>